<proteinExistence type="predicted"/>
<feature type="domain" description="SIS" evidence="1">
    <location>
        <begin position="34"/>
        <end position="210"/>
    </location>
</feature>
<dbReference type="InterPro" id="IPR001347">
    <property type="entry name" value="SIS_dom"/>
</dbReference>
<evidence type="ECO:0000313" key="2">
    <source>
        <dbReference type="EMBL" id="GEL45336.1"/>
    </source>
</evidence>
<gene>
    <name evidence="2" type="ORF">CHO01_04520</name>
    <name evidence="3" type="ORF">HNR08_002115</name>
</gene>
<dbReference type="OrthoDB" id="9813831at2"/>
<dbReference type="AlphaFoldDB" id="A0A511F7Q9"/>
<dbReference type="SUPFAM" id="SSF53697">
    <property type="entry name" value="SIS domain"/>
    <property type="match status" value="1"/>
</dbReference>
<dbReference type="EMBL" id="BJVQ01000003">
    <property type="protein sequence ID" value="GEL45336.1"/>
    <property type="molecule type" value="Genomic_DNA"/>
</dbReference>
<dbReference type="InterPro" id="IPR046348">
    <property type="entry name" value="SIS_dom_sf"/>
</dbReference>
<evidence type="ECO:0000259" key="1">
    <source>
        <dbReference type="PROSITE" id="PS51464"/>
    </source>
</evidence>
<dbReference type="PROSITE" id="PS51464">
    <property type="entry name" value="SIS"/>
    <property type="match status" value="1"/>
</dbReference>
<dbReference type="RefSeq" id="WP_146832888.1">
    <property type="nucleotide sequence ID" value="NZ_BJVQ01000003.1"/>
</dbReference>
<comment type="caution">
    <text evidence="2">The sequence shown here is derived from an EMBL/GenBank/DDBJ whole genome shotgun (WGS) entry which is preliminary data.</text>
</comment>
<dbReference type="EMBL" id="JACHDN010000001">
    <property type="protein sequence ID" value="MBB5473379.1"/>
    <property type="molecule type" value="Genomic_DNA"/>
</dbReference>
<dbReference type="GO" id="GO:1901135">
    <property type="term" value="P:carbohydrate derivative metabolic process"/>
    <property type="evidence" value="ECO:0007669"/>
    <property type="project" value="InterPro"/>
</dbReference>
<organism evidence="2 4">
    <name type="scientific">Cellulomonas hominis</name>
    <dbReference type="NCBI Taxonomy" id="156981"/>
    <lineage>
        <taxon>Bacteria</taxon>
        <taxon>Bacillati</taxon>
        <taxon>Actinomycetota</taxon>
        <taxon>Actinomycetes</taxon>
        <taxon>Micrococcales</taxon>
        <taxon>Cellulomonadaceae</taxon>
        <taxon>Cellulomonas</taxon>
    </lineage>
</organism>
<evidence type="ECO:0000313" key="3">
    <source>
        <dbReference type="EMBL" id="MBB5473379.1"/>
    </source>
</evidence>
<evidence type="ECO:0000313" key="5">
    <source>
        <dbReference type="Proteomes" id="UP000564629"/>
    </source>
</evidence>
<evidence type="ECO:0000313" key="4">
    <source>
        <dbReference type="Proteomes" id="UP000321723"/>
    </source>
</evidence>
<keyword evidence="4" id="KW-1185">Reference proteome</keyword>
<accession>A0A511F7Q9</accession>
<reference evidence="3 5" key="2">
    <citation type="submission" date="2020-08" db="EMBL/GenBank/DDBJ databases">
        <title>Sequencing the genomes of 1000 actinobacteria strains.</title>
        <authorList>
            <person name="Klenk H.-P."/>
        </authorList>
    </citation>
    <scope>NUCLEOTIDE SEQUENCE [LARGE SCALE GENOMIC DNA]</scope>
    <source>
        <strain evidence="3 5">DSM 9581</strain>
    </source>
</reference>
<dbReference type="NCBIfam" id="NF002805">
    <property type="entry name" value="PRK02947.1"/>
    <property type="match status" value="1"/>
</dbReference>
<sequence length="238" mass="24486">MSDAVAAYGTLVARHLERVTAANAAAVREAAGIVVDVARAGRVLHAAGAGHSLAGVLEMFFRAGGLPFVNPLWHPDVLPLNGAARSTEAERRSGLGAGVAREAGIRAGDAVVVFSSSGINPYPVEIAEHALEAGARVIAVTSRPASAAAPLRAGVRLADLADVVLDTLVPPGDVTWPAAHPVSAPLSSVTNALCWNLVLVAALDAAPDLPTWRSANTTAPADHNERLQAHYRRLVPAI</sequence>
<protein>
    <submittedName>
        <fullName evidence="3">Putative phosphosugar-binding protein</fullName>
    </submittedName>
    <submittedName>
        <fullName evidence="2">SIS domain-containing protein</fullName>
    </submittedName>
</protein>
<dbReference type="GO" id="GO:0097367">
    <property type="term" value="F:carbohydrate derivative binding"/>
    <property type="evidence" value="ECO:0007669"/>
    <property type="project" value="InterPro"/>
</dbReference>
<dbReference type="Pfam" id="PF13580">
    <property type="entry name" value="SIS_2"/>
    <property type="match status" value="1"/>
</dbReference>
<dbReference type="Proteomes" id="UP000564629">
    <property type="component" value="Unassembled WGS sequence"/>
</dbReference>
<reference evidence="2 4" key="1">
    <citation type="submission" date="2019-07" db="EMBL/GenBank/DDBJ databases">
        <title>Whole genome shotgun sequence of Cellulomonas hominis NBRC 16055.</title>
        <authorList>
            <person name="Hosoyama A."/>
            <person name="Uohara A."/>
            <person name="Ohji S."/>
            <person name="Ichikawa N."/>
        </authorList>
    </citation>
    <scope>NUCLEOTIDE SEQUENCE [LARGE SCALE GENOMIC DNA]</scope>
    <source>
        <strain evidence="2 4">NBRC 16055</strain>
    </source>
</reference>
<name>A0A511F7Q9_9CELL</name>
<dbReference type="Proteomes" id="UP000321723">
    <property type="component" value="Unassembled WGS sequence"/>
</dbReference>
<dbReference type="Gene3D" id="3.40.50.10490">
    <property type="entry name" value="Glucose-6-phosphate isomerase like protein, domain 1"/>
    <property type="match status" value="1"/>
</dbReference>